<organism evidence="1 2">
    <name type="scientific">Cuscuta epithymum</name>
    <dbReference type="NCBI Taxonomy" id="186058"/>
    <lineage>
        <taxon>Eukaryota</taxon>
        <taxon>Viridiplantae</taxon>
        <taxon>Streptophyta</taxon>
        <taxon>Embryophyta</taxon>
        <taxon>Tracheophyta</taxon>
        <taxon>Spermatophyta</taxon>
        <taxon>Magnoliopsida</taxon>
        <taxon>eudicotyledons</taxon>
        <taxon>Gunneridae</taxon>
        <taxon>Pentapetalae</taxon>
        <taxon>asterids</taxon>
        <taxon>lamiids</taxon>
        <taxon>Solanales</taxon>
        <taxon>Convolvulaceae</taxon>
        <taxon>Cuscuteae</taxon>
        <taxon>Cuscuta</taxon>
        <taxon>Cuscuta subgen. Cuscuta</taxon>
    </lineage>
</organism>
<dbReference type="AlphaFoldDB" id="A0AAV0DZZ6"/>
<keyword evidence="2" id="KW-1185">Reference proteome</keyword>
<dbReference type="Proteomes" id="UP001152523">
    <property type="component" value="Unassembled WGS sequence"/>
</dbReference>
<evidence type="ECO:0000313" key="2">
    <source>
        <dbReference type="Proteomes" id="UP001152523"/>
    </source>
</evidence>
<proteinExistence type="predicted"/>
<gene>
    <name evidence="1" type="ORF">CEPIT_LOCUS18954</name>
</gene>
<reference evidence="1" key="1">
    <citation type="submission" date="2022-07" db="EMBL/GenBank/DDBJ databases">
        <authorList>
            <person name="Macas J."/>
            <person name="Novak P."/>
            <person name="Neumann P."/>
        </authorList>
    </citation>
    <scope>NUCLEOTIDE SEQUENCE</scope>
</reference>
<evidence type="ECO:0000313" key="1">
    <source>
        <dbReference type="EMBL" id="CAH9109905.1"/>
    </source>
</evidence>
<accession>A0AAV0DZZ6</accession>
<sequence length="103" mass="11617">MPQIIGLEDGQFHSFSELDFRKSIQLVACISIEAISVLEKLHYQGSGIWLVWINSWKQLPGYLAKLIGLDGETNVQVISAYFCLVPVSSVCDSICLKFYGLWF</sequence>
<comment type="caution">
    <text evidence="1">The sequence shown here is derived from an EMBL/GenBank/DDBJ whole genome shotgun (WGS) entry which is preliminary data.</text>
</comment>
<name>A0AAV0DZZ6_9ASTE</name>
<protein>
    <submittedName>
        <fullName evidence="1">Uncharacterized protein</fullName>
    </submittedName>
</protein>
<dbReference type="EMBL" id="CAMAPF010000158">
    <property type="protein sequence ID" value="CAH9109905.1"/>
    <property type="molecule type" value="Genomic_DNA"/>
</dbReference>